<evidence type="ECO:0000313" key="1">
    <source>
        <dbReference type="EMBL" id="UNO47336.1"/>
    </source>
</evidence>
<proteinExistence type="predicted"/>
<accession>T0BNQ9</accession>
<reference evidence="2" key="1">
    <citation type="journal article" date="2022" name="G3 (Bethesda)">
        <title>Unveiling the complete genome sequence of Alicyclobacillus acidoterrestris DSM 3922T, a taint-producing strain.</title>
        <authorList>
            <person name="Leonardo I.C."/>
            <person name="Barreto Crespo M.T."/>
            <person name="Gaspar F.B."/>
        </authorList>
    </citation>
    <scope>NUCLEOTIDE SEQUENCE [LARGE SCALE GENOMIC DNA]</scope>
    <source>
        <strain evidence="2">DSM 3922</strain>
    </source>
</reference>
<dbReference type="STRING" id="1356854.N007_08445"/>
<dbReference type="Proteomes" id="UP000829401">
    <property type="component" value="Chromosome"/>
</dbReference>
<dbReference type="EMBL" id="CP080467">
    <property type="protein sequence ID" value="UNO47336.1"/>
    <property type="molecule type" value="Genomic_DNA"/>
</dbReference>
<sequence length="180" mass="19986">MSRVRLVPIVLIAIVALAVLFGGWQAYQHFNLLGPLKKNLQQVEGVQTVDILTGSPDVVQIQLGPFSKLKNGDLQQTYDDITNQVSSRLGSGVKLRLSDDRNGTLSQALESYTPVLLEGIQKGNYREMIAQVTQMAKQQHIQCRITMDAQLNTYIQLEKGSHYLYTVMPYPPMHQGGASS</sequence>
<accession>A0A9E6ZIK6</accession>
<dbReference type="eggNOG" id="ENOG5031G0S">
    <property type="taxonomic scope" value="Bacteria"/>
</dbReference>
<protein>
    <submittedName>
        <fullName evidence="1">Uncharacterized protein</fullName>
    </submittedName>
</protein>
<keyword evidence="2" id="KW-1185">Reference proteome</keyword>
<dbReference type="AlphaFoldDB" id="T0BNQ9"/>
<gene>
    <name evidence="1" type="ORF">K1I37_11410</name>
</gene>
<dbReference type="OrthoDB" id="2652483at2"/>
<name>T0BNQ9_ALIAG</name>
<evidence type="ECO:0000313" key="2">
    <source>
        <dbReference type="Proteomes" id="UP000829401"/>
    </source>
</evidence>
<dbReference type="KEGG" id="aaco:K1I37_11410"/>
<dbReference type="RefSeq" id="WP_021296752.1">
    <property type="nucleotide sequence ID" value="NZ_AURB01000134.1"/>
</dbReference>
<organism evidence="1 2">
    <name type="scientific">Alicyclobacillus acidoterrestris (strain ATCC 49025 / DSM 3922 / CIP 106132 / NCIMB 13137 / GD3B)</name>
    <dbReference type="NCBI Taxonomy" id="1356854"/>
    <lineage>
        <taxon>Bacteria</taxon>
        <taxon>Bacillati</taxon>
        <taxon>Bacillota</taxon>
        <taxon>Bacilli</taxon>
        <taxon>Bacillales</taxon>
        <taxon>Alicyclobacillaceae</taxon>
        <taxon>Alicyclobacillus</taxon>
    </lineage>
</organism>